<dbReference type="Gene3D" id="3.10.50.10">
    <property type="match status" value="1"/>
</dbReference>
<feature type="domain" description="GH18" evidence="2">
    <location>
        <begin position="64"/>
        <end position="377"/>
    </location>
</feature>
<dbReference type="AlphaFoldDB" id="A0A8R1DFR2"/>
<keyword evidence="4" id="KW-1185">Reference proteome</keyword>
<feature type="signal peptide" evidence="1">
    <location>
        <begin position="1"/>
        <end position="25"/>
    </location>
</feature>
<dbReference type="PANTHER" id="PTHR46066">
    <property type="entry name" value="CHITINASE DOMAIN-CONTAINING PROTEIN 1 FAMILY MEMBER"/>
    <property type="match status" value="1"/>
</dbReference>
<evidence type="ECO:0000256" key="1">
    <source>
        <dbReference type="SAM" id="SignalP"/>
    </source>
</evidence>
<dbReference type="SMART" id="SM00636">
    <property type="entry name" value="Glyco_18"/>
    <property type="match status" value="1"/>
</dbReference>
<dbReference type="InterPro" id="IPR029070">
    <property type="entry name" value="Chitinase_insertion_sf"/>
</dbReference>
<proteinExistence type="predicted"/>
<feature type="chain" id="PRO_5035745841" evidence="1">
    <location>
        <begin position="26"/>
        <end position="377"/>
    </location>
</feature>
<dbReference type="InterPro" id="IPR001223">
    <property type="entry name" value="Glyco_hydro18_cat"/>
</dbReference>
<dbReference type="EnsemblMetazoa" id="CJA01503.1">
    <property type="protein sequence ID" value="CJA01503.1"/>
    <property type="gene ID" value="WBGene00120707"/>
</dbReference>
<dbReference type="GO" id="GO:0070492">
    <property type="term" value="F:oligosaccharide binding"/>
    <property type="evidence" value="ECO:0007669"/>
    <property type="project" value="TreeGrafter"/>
</dbReference>
<keyword evidence="1" id="KW-0732">Signal</keyword>
<dbReference type="Proteomes" id="UP000005237">
    <property type="component" value="Unassembled WGS sequence"/>
</dbReference>
<evidence type="ECO:0000313" key="4">
    <source>
        <dbReference type="Proteomes" id="UP000005237"/>
    </source>
</evidence>
<dbReference type="PANTHER" id="PTHR46066:SF4">
    <property type="entry name" value="GH18 DOMAIN-CONTAINING PROTEIN"/>
    <property type="match status" value="1"/>
</dbReference>
<dbReference type="PROSITE" id="PS51910">
    <property type="entry name" value="GH18_2"/>
    <property type="match status" value="1"/>
</dbReference>
<dbReference type="GO" id="GO:0008061">
    <property type="term" value="F:chitin binding"/>
    <property type="evidence" value="ECO:0007669"/>
    <property type="project" value="InterPro"/>
</dbReference>
<dbReference type="SUPFAM" id="SSF51445">
    <property type="entry name" value="(Trans)glycosidases"/>
    <property type="match status" value="1"/>
</dbReference>
<dbReference type="GO" id="GO:0012505">
    <property type="term" value="C:endomembrane system"/>
    <property type="evidence" value="ECO:0007669"/>
    <property type="project" value="TreeGrafter"/>
</dbReference>
<accession>A0A8R1DFR2</accession>
<evidence type="ECO:0000259" key="2">
    <source>
        <dbReference type="PROSITE" id="PS51910"/>
    </source>
</evidence>
<protein>
    <submittedName>
        <fullName evidence="3">Glyco_18 domain-containing protein</fullName>
    </submittedName>
</protein>
<dbReference type="InterPro" id="IPR011583">
    <property type="entry name" value="Chitinase_II/V-like_cat"/>
</dbReference>
<dbReference type="InterPro" id="IPR017853">
    <property type="entry name" value="GH"/>
</dbReference>
<organism evidence="3 4">
    <name type="scientific">Caenorhabditis japonica</name>
    <dbReference type="NCBI Taxonomy" id="281687"/>
    <lineage>
        <taxon>Eukaryota</taxon>
        <taxon>Metazoa</taxon>
        <taxon>Ecdysozoa</taxon>
        <taxon>Nematoda</taxon>
        <taxon>Chromadorea</taxon>
        <taxon>Rhabditida</taxon>
        <taxon>Rhabditina</taxon>
        <taxon>Rhabditomorpha</taxon>
        <taxon>Rhabditoidea</taxon>
        <taxon>Rhabditidae</taxon>
        <taxon>Peloderinae</taxon>
        <taxon>Caenorhabditis</taxon>
    </lineage>
</organism>
<dbReference type="Pfam" id="PF00704">
    <property type="entry name" value="Glyco_hydro_18"/>
    <property type="match status" value="1"/>
</dbReference>
<dbReference type="GO" id="GO:0005975">
    <property type="term" value="P:carbohydrate metabolic process"/>
    <property type="evidence" value="ECO:0007669"/>
    <property type="project" value="InterPro"/>
</dbReference>
<dbReference type="Gene3D" id="3.20.20.80">
    <property type="entry name" value="Glycosidases"/>
    <property type="match status" value="1"/>
</dbReference>
<name>A0A8R1DFR2_CAEJA</name>
<sequence>MLVAERIKNCFIFLAFCAILIKTEESEILETLHFKPGLVTKSSILKDHETMDDKFYNPNDRDGITQLAYITPWNHKGYKLAVETAHKLTHVSPVWFQVKFGYGKDKENECNIEGIHEINREWISNLTEKNPKIKIVPRILFDGWSFEDMQILLEDTNFARRCFNSISNFYSRNQFNGAVVEFYMQALIALQSLQYKDLMIEIMQDLSKKFRKLKLSIVYTVPAPLDWNNKPNNLVTPTDYHKILAASDFVQIMTYDYHGNEPSGVAPYGWFENCIFYLKDNTFKTLAGLNFYGYEFSGGKLNSIVSDRFLEVLRNKKSILEFDKKSMEHRLRTESSIIYFPSLSSLELRINMAHRYGVGIAIWDYGQGLNYFTNLLV</sequence>
<reference evidence="3" key="2">
    <citation type="submission" date="2022-06" db="UniProtKB">
        <authorList>
            <consortium name="EnsemblMetazoa"/>
        </authorList>
    </citation>
    <scope>IDENTIFICATION</scope>
    <source>
        <strain evidence="3">DF5081</strain>
    </source>
</reference>
<reference evidence="4" key="1">
    <citation type="submission" date="2010-08" db="EMBL/GenBank/DDBJ databases">
        <authorList>
            <consortium name="Caenorhabditis japonica Sequencing Consortium"/>
            <person name="Wilson R.K."/>
        </authorList>
    </citation>
    <scope>NUCLEOTIDE SEQUENCE [LARGE SCALE GENOMIC DNA]</scope>
    <source>
        <strain evidence="4">DF5081</strain>
    </source>
</reference>
<evidence type="ECO:0000313" key="3">
    <source>
        <dbReference type="EnsemblMetazoa" id="CJA01503.1"/>
    </source>
</evidence>